<protein>
    <recommendedName>
        <fullName evidence="4">CCHC-type domain-containing protein</fullName>
    </recommendedName>
</protein>
<gene>
    <name evidence="2" type="ORF">BaRGS_00028498</name>
</gene>
<dbReference type="SUPFAM" id="SSF57756">
    <property type="entry name" value="Retrovirus zinc finger-like domains"/>
    <property type="match status" value="1"/>
</dbReference>
<proteinExistence type="predicted"/>
<evidence type="ECO:0008006" key="4">
    <source>
        <dbReference type="Google" id="ProtNLM"/>
    </source>
</evidence>
<dbReference type="InterPro" id="IPR036875">
    <property type="entry name" value="Znf_CCHC_sf"/>
</dbReference>
<evidence type="ECO:0000313" key="3">
    <source>
        <dbReference type="Proteomes" id="UP001519460"/>
    </source>
</evidence>
<feature type="region of interest" description="Disordered" evidence="1">
    <location>
        <begin position="1"/>
        <end position="128"/>
    </location>
</feature>
<organism evidence="2 3">
    <name type="scientific">Batillaria attramentaria</name>
    <dbReference type="NCBI Taxonomy" id="370345"/>
    <lineage>
        <taxon>Eukaryota</taxon>
        <taxon>Metazoa</taxon>
        <taxon>Spiralia</taxon>
        <taxon>Lophotrochozoa</taxon>
        <taxon>Mollusca</taxon>
        <taxon>Gastropoda</taxon>
        <taxon>Caenogastropoda</taxon>
        <taxon>Sorbeoconcha</taxon>
        <taxon>Cerithioidea</taxon>
        <taxon>Batillariidae</taxon>
        <taxon>Batillaria</taxon>
    </lineage>
</organism>
<accession>A0ABD0JZ82</accession>
<feature type="compositionally biased region" description="Acidic residues" evidence="1">
    <location>
        <begin position="73"/>
        <end position="85"/>
    </location>
</feature>
<keyword evidence="3" id="KW-1185">Reference proteome</keyword>
<dbReference type="PANTHER" id="PTHR45823">
    <property type="entry name" value="T-SNARE COILED-COIL HOMOLOGY DOMAIN-CONTAINING PROTEIN"/>
    <property type="match status" value="1"/>
</dbReference>
<evidence type="ECO:0000313" key="2">
    <source>
        <dbReference type="EMBL" id="KAK7480222.1"/>
    </source>
</evidence>
<evidence type="ECO:0000256" key="1">
    <source>
        <dbReference type="SAM" id="MobiDB-lite"/>
    </source>
</evidence>
<sequence length="371" mass="44088">SRNKLKTNRQRTFERYLQEDEDQNLFRDVRRNLSREGYRSQPRQNRRWPDFSPARADRQAATTRQPFRHEEFGAEEEVSDGEMDEGQVPTVINSRRRQPYEGRSTEERERSYRRPESSHKRLQLKPEHYDGSDDFESYIDQFECCAHLGGWSEREKALALAASLKGQARRFYVSLGVEAKHDYQLLTFQLEQRFGSGSRHGIYWKTQFENKIRQPGESISAFTDELLLLTTKAYPHLDSYTQQHLAMQQFFKSLDPELRLKCIENNCQTLREAKEIVDVYETVMQMKTLRSLKGGIRMVQPENQPILKNFPQNQDKPQRDYQKGECFCCKAPDHFLKDCPMYQKCKSMEEKWKEGWKTNQRRNFNPRVKSV</sequence>
<comment type="caution">
    <text evidence="2">The sequence shown here is derived from an EMBL/GenBank/DDBJ whole genome shotgun (WGS) entry which is preliminary data.</text>
</comment>
<dbReference type="Proteomes" id="UP001519460">
    <property type="component" value="Unassembled WGS sequence"/>
</dbReference>
<dbReference type="EMBL" id="JACVVK020000285">
    <property type="protein sequence ID" value="KAK7480222.1"/>
    <property type="molecule type" value="Genomic_DNA"/>
</dbReference>
<name>A0ABD0JZ82_9CAEN</name>
<feature type="non-terminal residue" evidence="2">
    <location>
        <position position="1"/>
    </location>
</feature>
<feature type="compositionally biased region" description="Basic and acidic residues" evidence="1">
    <location>
        <begin position="98"/>
        <end position="128"/>
    </location>
</feature>
<dbReference type="PANTHER" id="PTHR45823:SF1">
    <property type="entry name" value="T-SNARE COILED-COIL HOMOLOGY DOMAIN-CONTAINING PROTEIN"/>
    <property type="match status" value="1"/>
</dbReference>
<reference evidence="2 3" key="1">
    <citation type="journal article" date="2023" name="Sci. Data">
        <title>Genome assembly of the Korean intertidal mud-creeper Batillaria attramentaria.</title>
        <authorList>
            <person name="Patra A.K."/>
            <person name="Ho P.T."/>
            <person name="Jun S."/>
            <person name="Lee S.J."/>
            <person name="Kim Y."/>
            <person name="Won Y.J."/>
        </authorList>
    </citation>
    <scope>NUCLEOTIDE SEQUENCE [LARGE SCALE GENOMIC DNA]</scope>
    <source>
        <strain evidence="2">Wonlab-2016</strain>
    </source>
</reference>
<feature type="compositionally biased region" description="Basic and acidic residues" evidence="1">
    <location>
        <begin position="11"/>
        <end position="38"/>
    </location>
</feature>
<dbReference type="AlphaFoldDB" id="A0ABD0JZ82"/>